<reference evidence="3 4" key="1">
    <citation type="journal article" date="2013" name="Genome Announc.">
        <title>Draft Genome Sequence of the Cellulolytic, Mesophilic, Anaerobic Bacterium Clostridium termitidis Strain CT1112 (DSM 5398).</title>
        <authorList>
            <person name="Lal S."/>
            <person name="Ramachandran U."/>
            <person name="Zhang X."/>
            <person name="Munir R."/>
            <person name="Sparling R."/>
            <person name="Levin D.B."/>
        </authorList>
    </citation>
    <scope>NUCLEOTIDE SEQUENCE [LARGE SCALE GENOMIC DNA]</scope>
    <source>
        <strain evidence="3 4">CT1112</strain>
    </source>
</reference>
<dbReference type="InterPro" id="IPR036582">
    <property type="entry name" value="Mao_N_sf"/>
</dbReference>
<dbReference type="InterPro" id="IPR012854">
    <property type="entry name" value="Cu_amine_oxidase-like_N"/>
</dbReference>
<sequence length="387" mass="43785">MKKCMKKIIAGLLSALLICLGVNSYSYAAVNIAESANVKVFVGGQRVRFSSNPIAVNGQILLNGKELLVKLGIPNDNKHIQLDKNQKNLIINTGKKQIKMTVDSTRAAVGKSSGVLNAAPVLYKNIYYIPAKSTAQLLDMKYAWDAEQKSVYIQKSSDYNRVKAVLDKAVAASKAAGRYEVEYSKESISDYGDYPVTGKASTVSKVDKEKMIMTIKGNGRDSANGSDTGISEYYLYNNYIYSKNFFKDRWEKKLISEQEYRYWILNYDAGSFEISDILYCGLTIQENKKDNTILLKGNAFLHANKEDYEFEPVDTYLEISINKNNHLINRITLTHSEYLDSDYFGRYLYSSSETYEYRNYNGNFAVETPDESQMEVEGEQQALNALY</sequence>
<dbReference type="STRING" id="1195236.CTER_0231"/>
<evidence type="ECO:0000259" key="2">
    <source>
        <dbReference type="Pfam" id="PF07833"/>
    </source>
</evidence>
<dbReference type="eggNOG" id="ENOG502ZF8Z">
    <property type="taxonomic scope" value="Bacteria"/>
</dbReference>
<feature type="chain" id="PRO_5004497414" evidence="1">
    <location>
        <begin position="29"/>
        <end position="387"/>
    </location>
</feature>
<gene>
    <name evidence="3" type="ORF">CTER_0231</name>
</gene>
<dbReference type="SUPFAM" id="SSF55383">
    <property type="entry name" value="Copper amine oxidase, domain N"/>
    <property type="match status" value="1"/>
</dbReference>
<evidence type="ECO:0000313" key="4">
    <source>
        <dbReference type="Proteomes" id="UP000014155"/>
    </source>
</evidence>
<proteinExistence type="predicted"/>
<dbReference type="Proteomes" id="UP000014155">
    <property type="component" value="Unassembled WGS sequence"/>
</dbReference>
<keyword evidence="1" id="KW-0732">Signal</keyword>
<protein>
    <submittedName>
        <fullName evidence="3">Copper amine oxidase family protein</fullName>
    </submittedName>
</protein>
<keyword evidence="4" id="KW-1185">Reference proteome</keyword>
<dbReference type="PATRIC" id="fig|1195236.3.peg.534"/>
<dbReference type="EMBL" id="AORV01000015">
    <property type="protein sequence ID" value="EMS73689.1"/>
    <property type="molecule type" value="Genomic_DNA"/>
</dbReference>
<dbReference type="RefSeq" id="WP_004623435.1">
    <property type="nucleotide sequence ID" value="NZ_AORV01000015.1"/>
</dbReference>
<dbReference type="Gene3D" id="3.30.457.10">
    <property type="entry name" value="Copper amine oxidase-like, N-terminal domain"/>
    <property type="match status" value="1"/>
</dbReference>
<name>S0FX05_RUMCE</name>
<evidence type="ECO:0000313" key="3">
    <source>
        <dbReference type="EMBL" id="EMS73689.1"/>
    </source>
</evidence>
<comment type="caution">
    <text evidence="3">The sequence shown here is derived from an EMBL/GenBank/DDBJ whole genome shotgun (WGS) entry which is preliminary data.</text>
</comment>
<dbReference type="AlphaFoldDB" id="S0FX05"/>
<feature type="signal peptide" evidence="1">
    <location>
        <begin position="1"/>
        <end position="28"/>
    </location>
</feature>
<organism evidence="3 4">
    <name type="scientific">Ruminiclostridium cellobioparum subsp. termitidis CT1112</name>
    <dbReference type="NCBI Taxonomy" id="1195236"/>
    <lineage>
        <taxon>Bacteria</taxon>
        <taxon>Bacillati</taxon>
        <taxon>Bacillota</taxon>
        <taxon>Clostridia</taxon>
        <taxon>Eubacteriales</taxon>
        <taxon>Oscillospiraceae</taxon>
        <taxon>Ruminiclostridium</taxon>
    </lineage>
</organism>
<evidence type="ECO:0000256" key="1">
    <source>
        <dbReference type="SAM" id="SignalP"/>
    </source>
</evidence>
<dbReference type="Pfam" id="PF07833">
    <property type="entry name" value="Cu_amine_oxidN1"/>
    <property type="match status" value="1"/>
</dbReference>
<accession>S0FX05</accession>
<feature type="domain" description="Copper amine oxidase-like N-terminal" evidence="2">
    <location>
        <begin position="42"/>
        <end position="153"/>
    </location>
</feature>